<dbReference type="PANTHER" id="PTHR31286:SF99">
    <property type="entry name" value="DUF4283 DOMAIN-CONTAINING PROTEIN"/>
    <property type="match status" value="1"/>
</dbReference>
<feature type="compositionally biased region" description="Polar residues" evidence="1">
    <location>
        <begin position="209"/>
        <end position="237"/>
    </location>
</feature>
<name>A0ABQ5I9J2_9ASTR</name>
<feature type="region of interest" description="Disordered" evidence="1">
    <location>
        <begin position="209"/>
        <end position="238"/>
    </location>
</feature>
<dbReference type="InterPro" id="IPR040256">
    <property type="entry name" value="At4g02000-like"/>
</dbReference>
<organism evidence="2 3">
    <name type="scientific">Tanacetum coccineum</name>
    <dbReference type="NCBI Taxonomy" id="301880"/>
    <lineage>
        <taxon>Eukaryota</taxon>
        <taxon>Viridiplantae</taxon>
        <taxon>Streptophyta</taxon>
        <taxon>Embryophyta</taxon>
        <taxon>Tracheophyta</taxon>
        <taxon>Spermatophyta</taxon>
        <taxon>Magnoliopsida</taxon>
        <taxon>eudicotyledons</taxon>
        <taxon>Gunneridae</taxon>
        <taxon>Pentapetalae</taxon>
        <taxon>asterids</taxon>
        <taxon>campanulids</taxon>
        <taxon>Asterales</taxon>
        <taxon>Asteraceae</taxon>
        <taxon>Asteroideae</taxon>
        <taxon>Anthemideae</taxon>
        <taxon>Anthemidinae</taxon>
        <taxon>Tanacetum</taxon>
    </lineage>
</organism>
<evidence type="ECO:0000313" key="3">
    <source>
        <dbReference type="Proteomes" id="UP001151760"/>
    </source>
</evidence>
<proteinExistence type="predicted"/>
<dbReference type="EMBL" id="BQNB010020455">
    <property type="protein sequence ID" value="GJT96132.1"/>
    <property type="molecule type" value="Genomic_DNA"/>
</dbReference>
<gene>
    <name evidence="2" type="ORF">Tco_1091650</name>
</gene>
<dbReference type="PANTHER" id="PTHR31286">
    <property type="entry name" value="GLYCINE-RICH CELL WALL STRUCTURAL PROTEIN 1.8-LIKE"/>
    <property type="match status" value="1"/>
</dbReference>
<accession>A0ABQ5I9J2</accession>
<reference evidence="2" key="2">
    <citation type="submission" date="2022-01" db="EMBL/GenBank/DDBJ databases">
        <authorList>
            <person name="Yamashiro T."/>
            <person name="Shiraishi A."/>
            <person name="Satake H."/>
            <person name="Nakayama K."/>
        </authorList>
    </citation>
    <scope>NUCLEOTIDE SEQUENCE</scope>
</reference>
<protein>
    <submittedName>
        <fullName evidence="2">Zinc knuckle CX2CX4HX4C containing protein</fullName>
    </submittedName>
</protein>
<evidence type="ECO:0000313" key="2">
    <source>
        <dbReference type="EMBL" id="GJT96132.1"/>
    </source>
</evidence>
<keyword evidence="3" id="KW-1185">Reference proteome</keyword>
<sequence length="366" mass="41590">MEKVLESGPWRIQLVPFVLKIWKPNTLNLKENVSCVPLWVKMHNVPIVVYSKVGLDLISTKVGKLMRLDAHTNFICINSWGRSEYARDLVEVSAEVPLVDSVDLDIPLEDGKGYTTIKIRIEYEWQPPRCGTCKNFDHLESVCPRKRMAGPVVKCVKHADVKKDKRPMHAIGNKDKGKQVSTQRYIKGYRVNIPKTKLVYRAVVKPQSDNHVTSNMEQSLDTTKQPSPSDSSKNGMTYINDDLRFDELRNFVNQKAEEESVIEFIGNNTNDGCTLRGKQDDKISSKKPSSSLEVINEDSDTDVDEVLLPDIGTSFPSSSFGGGQSLEKEIMNAYDDDYEDQFEEYPSSYEEFCDQFDFKVKGRGRN</sequence>
<comment type="caution">
    <text evidence="2">The sequence shown here is derived from an EMBL/GenBank/DDBJ whole genome shotgun (WGS) entry which is preliminary data.</text>
</comment>
<feature type="region of interest" description="Disordered" evidence="1">
    <location>
        <begin position="277"/>
        <end position="297"/>
    </location>
</feature>
<evidence type="ECO:0000256" key="1">
    <source>
        <dbReference type="SAM" id="MobiDB-lite"/>
    </source>
</evidence>
<reference evidence="2" key="1">
    <citation type="journal article" date="2022" name="Int. J. Mol. Sci.">
        <title>Draft Genome of Tanacetum Coccineum: Genomic Comparison of Closely Related Tanacetum-Family Plants.</title>
        <authorList>
            <person name="Yamashiro T."/>
            <person name="Shiraishi A."/>
            <person name="Nakayama K."/>
            <person name="Satake H."/>
        </authorList>
    </citation>
    <scope>NUCLEOTIDE SEQUENCE</scope>
</reference>
<dbReference type="Proteomes" id="UP001151760">
    <property type="component" value="Unassembled WGS sequence"/>
</dbReference>